<dbReference type="GO" id="GO:0003700">
    <property type="term" value="F:DNA-binding transcription factor activity"/>
    <property type="evidence" value="ECO:0007669"/>
    <property type="project" value="InterPro"/>
</dbReference>
<dbReference type="OrthoDB" id="56422at2157"/>
<dbReference type="HOGENOM" id="CLU_117482_0_0_2"/>
<dbReference type="PaxDb" id="273075-Ta0472"/>
<feature type="domain" description="HTH arsR-type" evidence="2">
    <location>
        <begin position="7"/>
        <end position="90"/>
    </location>
</feature>
<accession>Q9HKX1</accession>
<dbReference type="CDD" id="cd00090">
    <property type="entry name" value="HTH_ARSR"/>
    <property type="match status" value="1"/>
</dbReference>
<dbReference type="InterPro" id="IPR036388">
    <property type="entry name" value="WH-like_DNA-bd_sf"/>
</dbReference>
<sequence length="199" mass="22557">MMDDIDLFISAIENSTRREIIRMLTQLERSYALELSKSIGLSQQAILKQLELLERANLVTSIGFVPSDLGAKRKVYLPSGFSSVFIDYGRNFFDIRRLPIDASSVRLDGISDAMKRLREINKEIDDLTRRRTDLIKQKDSIITAIKENIDDDDGLAREVVTVYLDTLSIKETARNTGLSESEVIEILTDLGIIEDSIEE</sequence>
<gene>
    <name evidence="3" type="ordered locus">Ta0472</name>
</gene>
<dbReference type="InterPro" id="IPR011991">
    <property type="entry name" value="ArsR-like_HTH"/>
</dbReference>
<protein>
    <recommendedName>
        <fullName evidence="2">HTH arsR-type domain-containing protein</fullName>
    </recommendedName>
</protein>
<evidence type="ECO:0000259" key="2">
    <source>
        <dbReference type="SMART" id="SM00418"/>
    </source>
</evidence>
<dbReference type="eggNOG" id="arCOG01684">
    <property type="taxonomic scope" value="Archaea"/>
</dbReference>
<dbReference type="SMART" id="SM00418">
    <property type="entry name" value="HTH_ARSR"/>
    <property type="match status" value="1"/>
</dbReference>
<name>Q9HKX1_THEAC</name>
<dbReference type="EnsemblBacteria" id="CAC11614">
    <property type="protein sequence ID" value="CAC11614"/>
    <property type="gene ID" value="CAC11614"/>
</dbReference>
<feature type="coiled-coil region" evidence="1">
    <location>
        <begin position="110"/>
        <end position="137"/>
    </location>
</feature>
<keyword evidence="4" id="KW-1185">Reference proteome</keyword>
<dbReference type="RefSeq" id="WP_010900899.1">
    <property type="nucleotide sequence ID" value="NC_002578.1"/>
</dbReference>
<reference evidence="3 4" key="1">
    <citation type="journal article" date="2000" name="Nature">
        <title>The genome sequence of the thermoacidophilic scavenger Thermoplasma acidophilum.</title>
        <authorList>
            <person name="Ruepp A."/>
            <person name="Graml W."/>
            <person name="Santos-Martinez M.L."/>
            <person name="Koretke K.K."/>
            <person name="Volker C."/>
            <person name="Mewes H.W."/>
            <person name="Frishman D."/>
            <person name="Stocker S."/>
            <person name="Lupas A.N."/>
            <person name="Baumeister W."/>
        </authorList>
    </citation>
    <scope>NUCLEOTIDE SEQUENCE [LARGE SCALE GENOMIC DNA]</scope>
    <source>
        <strain evidence="4">ATCC 25905 / DSM 1728 / JCM 9062 / NBRC 15155 / AMRC-C165</strain>
    </source>
</reference>
<evidence type="ECO:0000313" key="3">
    <source>
        <dbReference type="EMBL" id="CAC11614.1"/>
    </source>
</evidence>
<dbReference type="Proteomes" id="UP000001024">
    <property type="component" value="Chromosome"/>
</dbReference>
<dbReference type="Gene3D" id="1.10.10.10">
    <property type="entry name" value="Winged helix-like DNA-binding domain superfamily/Winged helix DNA-binding domain"/>
    <property type="match status" value="1"/>
</dbReference>
<dbReference type="KEGG" id="tac:Ta0472"/>
<keyword evidence="1" id="KW-0175">Coiled coil</keyword>
<dbReference type="STRING" id="273075.gene:9571692"/>
<dbReference type="SUPFAM" id="SSF46785">
    <property type="entry name" value="Winged helix' DNA-binding domain"/>
    <property type="match status" value="1"/>
</dbReference>
<dbReference type="AlphaFoldDB" id="Q9HKX1"/>
<dbReference type="InParanoid" id="Q9HKX1"/>
<dbReference type="InterPro" id="IPR036390">
    <property type="entry name" value="WH_DNA-bd_sf"/>
</dbReference>
<evidence type="ECO:0000313" key="4">
    <source>
        <dbReference type="Proteomes" id="UP000001024"/>
    </source>
</evidence>
<proteinExistence type="predicted"/>
<evidence type="ECO:0000256" key="1">
    <source>
        <dbReference type="SAM" id="Coils"/>
    </source>
</evidence>
<dbReference type="EMBL" id="AL445064">
    <property type="protein sequence ID" value="CAC11614.1"/>
    <property type="molecule type" value="Genomic_DNA"/>
</dbReference>
<dbReference type="InterPro" id="IPR001845">
    <property type="entry name" value="HTH_ArsR_DNA-bd_dom"/>
</dbReference>
<dbReference type="Pfam" id="PF12840">
    <property type="entry name" value="HTH_20"/>
    <property type="match status" value="1"/>
</dbReference>
<organism evidence="3 4">
    <name type="scientific">Thermoplasma acidophilum (strain ATCC 25905 / DSM 1728 / JCM 9062 / NBRC 15155 / AMRC-C165)</name>
    <dbReference type="NCBI Taxonomy" id="273075"/>
    <lineage>
        <taxon>Archaea</taxon>
        <taxon>Methanobacteriati</taxon>
        <taxon>Thermoplasmatota</taxon>
        <taxon>Thermoplasmata</taxon>
        <taxon>Thermoplasmatales</taxon>
        <taxon>Thermoplasmataceae</taxon>
        <taxon>Thermoplasma</taxon>
    </lineage>
</organism>